<protein>
    <submittedName>
        <fullName evidence="1">Uncharacterized protein</fullName>
    </submittedName>
</protein>
<name>A0A853GAT7_9BURK</name>
<dbReference type="AlphaFoldDB" id="A0A853GAT7"/>
<sequence length="49" mass="5586">MKPKNPHEHWFCGFFIARSARHGHDASAEGPAWKLLMSTNRHPDPCNDS</sequence>
<dbReference type="RefSeq" id="WP_180158557.1">
    <property type="nucleotide sequence ID" value="NZ_JACCEM010000018.1"/>
</dbReference>
<dbReference type="Proteomes" id="UP000559809">
    <property type="component" value="Unassembled WGS sequence"/>
</dbReference>
<accession>A0A853GAT7</accession>
<keyword evidence="2" id="KW-1185">Reference proteome</keyword>
<gene>
    <name evidence="1" type="ORF">H0A72_21480</name>
</gene>
<comment type="caution">
    <text evidence="1">The sequence shown here is derived from an EMBL/GenBank/DDBJ whole genome shotgun (WGS) entry which is preliminary data.</text>
</comment>
<organism evidence="1 2">
    <name type="scientific">Parapusillimonas granuli</name>
    <dbReference type="NCBI Taxonomy" id="380911"/>
    <lineage>
        <taxon>Bacteria</taxon>
        <taxon>Pseudomonadati</taxon>
        <taxon>Pseudomonadota</taxon>
        <taxon>Betaproteobacteria</taxon>
        <taxon>Burkholderiales</taxon>
        <taxon>Alcaligenaceae</taxon>
        <taxon>Parapusillimonas</taxon>
    </lineage>
</organism>
<evidence type="ECO:0000313" key="2">
    <source>
        <dbReference type="Proteomes" id="UP000559809"/>
    </source>
</evidence>
<proteinExistence type="predicted"/>
<evidence type="ECO:0000313" key="1">
    <source>
        <dbReference type="EMBL" id="NYT51886.1"/>
    </source>
</evidence>
<reference evidence="1 2" key="1">
    <citation type="submission" date="2020-07" db="EMBL/GenBank/DDBJ databases">
        <title>Taxonomic revisions and descriptions of new bacterial species based on genomic comparisons in the high-G+C-content subgroup of the family Alcaligenaceae.</title>
        <authorList>
            <person name="Szabo A."/>
            <person name="Felfoldi T."/>
        </authorList>
    </citation>
    <scope>NUCLEOTIDE SEQUENCE [LARGE SCALE GENOMIC DNA]</scope>
    <source>
        <strain evidence="1 2">LMG 24012</strain>
    </source>
</reference>
<dbReference type="EMBL" id="JACCEM010000018">
    <property type="protein sequence ID" value="NYT51886.1"/>
    <property type="molecule type" value="Genomic_DNA"/>
</dbReference>